<dbReference type="Proteomes" id="UP000076555">
    <property type="component" value="Unassembled WGS sequence"/>
</dbReference>
<evidence type="ECO:0000259" key="1">
    <source>
        <dbReference type="Pfam" id="PF01878"/>
    </source>
</evidence>
<dbReference type="Gene3D" id="3.10.590.10">
    <property type="entry name" value="ph1033 like domains"/>
    <property type="match status" value="1"/>
</dbReference>
<reference evidence="2 3" key="1">
    <citation type="submission" date="2016-04" db="EMBL/GenBank/DDBJ databases">
        <title>Draft Genome Assembly of the Bloom-forming Cyanobacterium Nodularia spumigena Strain CENA596 in Shrimp Production Ponds.</title>
        <authorList>
            <person name="Popin R.V."/>
            <person name="Rigonato J."/>
            <person name="Abreu V.A."/>
            <person name="Andreote A.P."/>
            <person name="Silveira S.B."/>
            <person name="Odebrecht C."/>
            <person name="Fiore M.F."/>
        </authorList>
    </citation>
    <scope>NUCLEOTIDE SEQUENCE [LARGE SCALE GENOMIC DNA]</scope>
    <source>
        <strain evidence="2 3">CENA596</strain>
    </source>
</reference>
<dbReference type="PANTHER" id="PTHR14087:SF7">
    <property type="entry name" value="THYMOCYTE NUCLEAR PROTEIN 1"/>
    <property type="match status" value="1"/>
</dbReference>
<evidence type="ECO:0000313" key="2">
    <source>
        <dbReference type="EMBL" id="KZL51048.1"/>
    </source>
</evidence>
<accession>A0A166KFI6</accession>
<dbReference type="AlphaFoldDB" id="A0A166KFI6"/>
<protein>
    <submittedName>
        <fullName evidence="2">EVE domain-containing protein</fullName>
    </submittedName>
</protein>
<evidence type="ECO:0000313" key="3">
    <source>
        <dbReference type="Proteomes" id="UP000076555"/>
    </source>
</evidence>
<comment type="caution">
    <text evidence="2">The sequence shown here is derived from an EMBL/GenBank/DDBJ whole genome shotgun (WGS) entry which is preliminary data.</text>
</comment>
<organism evidence="2 3">
    <name type="scientific">Nodularia spumigena CENA596</name>
    <dbReference type="NCBI Taxonomy" id="1819295"/>
    <lineage>
        <taxon>Bacteria</taxon>
        <taxon>Bacillati</taxon>
        <taxon>Cyanobacteriota</taxon>
        <taxon>Cyanophyceae</taxon>
        <taxon>Nostocales</taxon>
        <taxon>Nodulariaceae</taxon>
        <taxon>Nodularia</taxon>
    </lineage>
</organism>
<dbReference type="InterPro" id="IPR002740">
    <property type="entry name" value="EVE_domain"/>
</dbReference>
<dbReference type="SUPFAM" id="SSF88697">
    <property type="entry name" value="PUA domain-like"/>
    <property type="match status" value="1"/>
</dbReference>
<name>A0A166KFI6_NODSP</name>
<dbReference type="InterPro" id="IPR052181">
    <property type="entry name" value="5hmC_binding"/>
</dbReference>
<sequence length="94" mass="10670">MQLNDEVLFYHSQEGNSIMGKMKVIVTAHQDPTTDDPKWLSVTFEPVQTFEKAIALSQIKETPELANIGLVKQPRLAVMPLTKFEFELIIKLAK</sequence>
<dbReference type="Pfam" id="PF01878">
    <property type="entry name" value="EVE"/>
    <property type="match status" value="1"/>
</dbReference>
<dbReference type="PANTHER" id="PTHR14087">
    <property type="entry name" value="THYMOCYTE NUCLEAR PROTEIN 1"/>
    <property type="match status" value="1"/>
</dbReference>
<proteinExistence type="predicted"/>
<dbReference type="EMBL" id="LWAJ01000050">
    <property type="protein sequence ID" value="KZL51048.1"/>
    <property type="molecule type" value="Genomic_DNA"/>
</dbReference>
<dbReference type="InterPro" id="IPR015947">
    <property type="entry name" value="PUA-like_sf"/>
</dbReference>
<feature type="domain" description="EVE" evidence="1">
    <location>
        <begin position="1"/>
        <end position="92"/>
    </location>
</feature>
<gene>
    <name evidence="2" type="ORF">A2T98_04290</name>
</gene>